<dbReference type="Proteomes" id="UP000295830">
    <property type="component" value="Unassembled WGS sequence"/>
</dbReference>
<organism evidence="1 2">
    <name type="scientific">Halospina denitrificans</name>
    <dbReference type="NCBI Taxonomy" id="332522"/>
    <lineage>
        <taxon>Bacteria</taxon>
        <taxon>Pseudomonadati</taxon>
        <taxon>Pseudomonadota</taxon>
        <taxon>Gammaproteobacteria</taxon>
        <taxon>Halospina</taxon>
    </lineage>
</organism>
<dbReference type="OrthoDB" id="5713052at2"/>
<gene>
    <name evidence="1" type="ORF">DES49_2787</name>
</gene>
<dbReference type="RefSeq" id="WP_133737015.1">
    <property type="nucleotide sequence ID" value="NZ_SOAX01000007.1"/>
</dbReference>
<sequence>MNKRILQIGLLAMVVIGLAGCLREESSDEFEEDIQSLASPISNNDPDRYHGRVMNGKLENALVWLDRDADGQFDDDEPGAFTNAEGRFELDITGFQTGKDEADINPREFPLMATAIPGFTRNGQGDTVDQAFFLLAPPGVELVTPFTTMAETWRRLQGLEVRGENSIEIGEAVSRAGTEINNRLSGTEEAIGVYSDYLVSGAERVPFYARALRRLIQKQVPGDINELVRDLGGAESPDELSSPAIFAKKDLAVIGSILLDQAKPILGEVDEAIQVNGGVDGFQLPELESVRSFNPDLSDPWLLREQRLYLPVDGGDPFTLGDLGEVPDGARQAGASRYDYGLGTVLRRATVRGHVAPSMEFVTRLANESGRMADQGAQLGVGFDLDDPVPGAVDTTDSPDERFLFDWSWSKDGNLASLQSLRFDTVGLGSLADYEPEDADRFYRVSTVEELEENTRISAVERVDGNGNPPDWLIEEPANDGYESTIDFRVYNLSNGQERNRTITGFSECGEPNFSAPNDRVANAKVEVTVKDGNGETVATENYYGHRRESDEPGPRFRVLSVERLPNNGDPTSRWDYEYYDDTSEGLLSEQQPDLLRSLRKTESGFGTYCPDSEGGERDISGTNLDAMITYEHIRFTQYLEQIGAGN</sequence>
<name>A0A4R7JJD0_9GAMM</name>
<dbReference type="AlphaFoldDB" id="A0A4R7JJD0"/>
<dbReference type="PROSITE" id="PS51257">
    <property type="entry name" value="PROKAR_LIPOPROTEIN"/>
    <property type="match status" value="1"/>
</dbReference>
<keyword evidence="2" id="KW-1185">Reference proteome</keyword>
<comment type="caution">
    <text evidence="1">The sequence shown here is derived from an EMBL/GenBank/DDBJ whole genome shotgun (WGS) entry which is preliminary data.</text>
</comment>
<protein>
    <submittedName>
        <fullName evidence="1">Uncharacterized protein</fullName>
    </submittedName>
</protein>
<accession>A0A4R7JJD0</accession>
<reference evidence="1 2" key="1">
    <citation type="submission" date="2019-03" db="EMBL/GenBank/DDBJ databases">
        <title>Genomic Encyclopedia of Type Strains, Phase IV (KMG-IV): sequencing the most valuable type-strain genomes for metagenomic binning, comparative biology and taxonomic classification.</title>
        <authorList>
            <person name="Goeker M."/>
        </authorList>
    </citation>
    <scope>NUCLEOTIDE SEQUENCE [LARGE SCALE GENOMIC DNA]</scope>
    <source>
        <strain evidence="1 2">DSM 15505</strain>
    </source>
</reference>
<evidence type="ECO:0000313" key="1">
    <source>
        <dbReference type="EMBL" id="TDT37825.1"/>
    </source>
</evidence>
<dbReference type="EMBL" id="SOAX01000007">
    <property type="protein sequence ID" value="TDT37825.1"/>
    <property type="molecule type" value="Genomic_DNA"/>
</dbReference>
<proteinExistence type="predicted"/>
<evidence type="ECO:0000313" key="2">
    <source>
        <dbReference type="Proteomes" id="UP000295830"/>
    </source>
</evidence>